<gene>
    <name evidence="2" type="ORF">SDC9_65896</name>
</gene>
<protein>
    <recommendedName>
        <fullName evidence="3">ECF transporter S component</fullName>
    </recommendedName>
</protein>
<accession>A0A644XTC6</accession>
<keyword evidence="1" id="KW-0812">Transmembrane</keyword>
<organism evidence="2">
    <name type="scientific">bioreactor metagenome</name>
    <dbReference type="NCBI Taxonomy" id="1076179"/>
    <lineage>
        <taxon>unclassified sequences</taxon>
        <taxon>metagenomes</taxon>
        <taxon>ecological metagenomes</taxon>
    </lineage>
</organism>
<keyword evidence="1" id="KW-1133">Transmembrane helix</keyword>
<dbReference type="Gene3D" id="1.10.1760.20">
    <property type="match status" value="1"/>
</dbReference>
<sequence>MKKAKTWSTMTLAMIPICIAINFVGAQIANALKLPMYLDVIGTIMMGAICGPVPGMVLGALSTLINTIAAPASIAYLPVTVAYGLVAGLLAKKGFFKSIPKVILTGLIIAFIGVALSTPITALLYGGITGTGQSAMIMAMQAMGMSLITATLISGLITEFADKLISVAIVYIVGKALSDRMLSKFPLGYLYFKHPVVEDAEETPAETPTK</sequence>
<evidence type="ECO:0000256" key="1">
    <source>
        <dbReference type="SAM" id="Phobius"/>
    </source>
</evidence>
<feature type="transmembrane region" description="Helical" evidence="1">
    <location>
        <begin position="134"/>
        <end position="157"/>
    </location>
</feature>
<name>A0A644XTC6_9ZZZZ</name>
<dbReference type="EMBL" id="VSSQ01003184">
    <property type="protein sequence ID" value="MPM19472.1"/>
    <property type="molecule type" value="Genomic_DNA"/>
</dbReference>
<evidence type="ECO:0008006" key="3">
    <source>
        <dbReference type="Google" id="ProtNLM"/>
    </source>
</evidence>
<feature type="transmembrane region" description="Helical" evidence="1">
    <location>
        <begin position="102"/>
        <end position="128"/>
    </location>
</feature>
<feature type="transmembrane region" description="Helical" evidence="1">
    <location>
        <begin position="37"/>
        <end position="62"/>
    </location>
</feature>
<reference evidence="2" key="1">
    <citation type="submission" date="2019-08" db="EMBL/GenBank/DDBJ databases">
        <authorList>
            <person name="Kucharzyk K."/>
            <person name="Murdoch R.W."/>
            <person name="Higgins S."/>
            <person name="Loffler F."/>
        </authorList>
    </citation>
    <scope>NUCLEOTIDE SEQUENCE</scope>
</reference>
<comment type="caution">
    <text evidence="2">The sequence shown here is derived from an EMBL/GenBank/DDBJ whole genome shotgun (WGS) entry which is preliminary data.</text>
</comment>
<feature type="transmembrane region" description="Helical" evidence="1">
    <location>
        <begin position="68"/>
        <end position="90"/>
    </location>
</feature>
<keyword evidence="1" id="KW-0472">Membrane</keyword>
<proteinExistence type="predicted"/>
<evidence type="ECO:0000313" key="2">
    <source>
        <dbReference type="EMBL" id="MPM19472.1"/>
    </source>
</evidence>
<feature type="transmembrane region" description="Helical" evidence="1">
    <location>
        <begin position="6"/>
        <end position="25"/>
    </location>
</feature>
<dbReference type="AlphaFoldDB" id="A0A644XTC6"/>